<feature type="region of interest" description="Disordered" evidence="2">
    <location>
        <begin position="72"/>
        <end position="135"/>
    </location>
</feature>
<name>A0A1T4W6R6_9FIRM</name>
<sequence length="164" mass="18579">MQIPFVVEQDSEDIDMSKEELIEILLPLKDELLKLSQKMDELKNEQKEIKEQISEMISRKEGDIDEQLRELFTDGESDKESEGITGTEPEITTSIGEFATGESEFKEREDSVTRENDKSDGANEGTEYELPSGSFIADFEISDDMFSDEIEFGAEIDSEGNTED</sequence>
<reference evidence="3 4" key="1">
    <citation type="submission" date="2017-02" db="EMBL/GenBank/DDBJ databases">
        <authorList>
            <person name="Peterson S.W."/>
        </authorList>
    </citation>
    <scope>NUCLEOTIDE SEQUENCE [LARGE SCALE GENOMIC DNA]</scope>
    <source>
        <strain evidence="3 4">ATCC 35992</strain>
    </source>
</reference>
<accession>A0A1T4W6R6</accession>
<dbReference type="RefSeq" id="WP_078767214.1">
    <property type="nucleotide sequence ID" value="NZ_FUXZ01000023.1"/>
</dbReference>
<evidence type="ECO:0000256" key="2">
    <source>
        <dbReference type="SAM" id="MobiDB-lite"/>
    </source>
</evidence>
<dbReference type="Proteomes" id="UP000190814">
    <property type="component" value="Unassembled WGS sequence"/>
</dbReference>
<proteinExistence type="predicted"/>
<dbReference type="EMBL" id="FUXZ01000023">
    <property type="protein sequence ID" value="SKA72738.1"/>
    <property type="molecule type" value="Genomic_DNA"/>
</dbReference>
<feature type="compositionally biased region" description="Basic and acidic residues" evidence="2">
    <location>
        <begin position="72"/>
        <end position="82"/>
    </location>
</feature>
<feature type="coiled-coil region" evidence="1">
    <location>
        <begin position="25"/>
        <end position="59"/>
    </location>
</feature>
<dbReference type="AlphaFoldDB" id="A0A1T4W6R6"/>
<dbReference type="STRING" id="39495.SAMN02745111_02408"/>
<evidence type="ECO:0000256" key="1">
    <source>
        <dbReference type="SAM" id="Coils"/>
    </source>
</evidence>
<feature type="compositionally biased region" description="Low complexity" evidence="2">
    <location>
        <begin position="83"/>
        <end position="97"/>
    </location>
</feature>
<keyword evidence="1" id="KW-0175">Coiled coil</keyword>
<gene>
    <name evidence="3" type="ORF">SAMN02745111_02408</name>
</gene>
<protein>
    <submittedName>
        <fullName evidence="3">Uncharacterized protein</fullName>
    </submittedName>
</protein>
<keyword evidence="4" id="KW-1185">Reference proteome</keyword>
<feature type="compositionally biased region" description="Basic and acidic residues" evidence="2">
    <location>
        <begin position="103"/>
        <end position="121"/>
    </location>
</feature>
<evidence type="ECO:0000313" key="4">
    <source>
        <dbReference type="Proteomes" id="UP000190814"/>
    </source>
</evidence>
<organism evidence="3 4">
    <name type="scientific">Eubacterium uniforme</name>
    <dbReference type="NCBI Taxonomy" id="39495"/>
    <lineage>
        <taxon>Bacteria</taxon>
        <taxon>Bacillati</taxon>
        <taxon>Bacillota</taxon>
        <taxon>Clostridia</taxon>
        <taxon>Eubacteriales</taxon>
        <taxon>Eubacteriaceae</taxon>
        <taxon>Eubacterium</taxon>
    </lineage>
</organism>
<evidence type="ECO:0000313" key="3">
    <source>
        <dbReference type="EMBL" id="SKA72738.1"/>
    </source>
</evidence>